<dbReference type="Proteomes" id="UP000199656">
    <property type="component" value="Unassembled WGS sequence"/>
</dbReference>
<accession>A0A1H4ENN8</accession>
<proteinExistence type="predicted"/>
<organism evidence="1 2">
    <name type="scientific">Chitinophaga terrae</name>
    <name type="common">ex Kim and Jung 2007</name>
    <dbReference type="NCBI Taxonomy" id="408074"/>
    <lineage>
        <taxon>Bacteria</taxon>
        <taxon>Pseudomonadati</taxon>
        <taxon>Bacteroidota</taxon>
        <taxon>Chitinophagia</taxon>
        <taxon>Chitinophagales</taxon>
        <taxon>Chitinophagaceae</taxon>
        <taxon>Chitinophaga</taxon>
    </lineage>
</organism>
<reference evidence="2" key="1">
    <citation type="submission" date="2016-10" db="EMBL/GenBank/DDBJ databases">
        <authorList>
            <person name="Varghese N."/>
            <person name="Submissions S."/>
        </authorList>
    </citation>
    <scope>NUCLEOTIDE SEQUENCE [LARGE SCALE GENOMIC DNA]</scope>
    <source>
        <strain evidence="2">DSM 23920</strain>
    </source>
</reference>
<keyword evidence="2" id="KW-1185">Reference proteome</keyword>
<dbReference type="AlphaFoldDB" id="A0A1H4ENN8"/>
<evidence type="ECO:0000313" key="2">
    <source>
        <dbReference type="Proteomes" id="UP000199656"/>
    </source>
</evidence>
<name>A0A1H4ENN8_9BACT</name>
<gene>
    <name evidence="1" type="ORF">SAMN05660909_03868</name>
</gene>
<evidence type="ECO:0000313" key="1">
    <source>
        <dbReference type="EMBL" id="SEA86724.1"/>
    </source>
</evidence>
<sequence>MCEVMRLCIIRWQHNSCIRLLAIQHKYIYAGNEDDVFCNEFSDDVAWPDVVVEQVAINAEVLVGEAPLVAAAAAEVSENDPAPEAVAVKEVQAAFVGRAGCNFPL</sequence>
<protein>
    <submittedName>
        <fullName evidence="1">Uncharacterized protein</fullName>
    </submittedName>
</protein>
<dbReference type="EMBL" id="FNRL01000019">
    <property type="protein sequence ID" value="SEA86724.1"/>
    <property type="molecule type" value="Genomic_DNA"/>
</dbReference>